<comment type="caution">
    <text evidence="1">The sequence shown here is derived from an EMBL/GenBank/DDBJ whole genome shotgun (WGS) entry which is preliminary data.</text>
</comment>
<keyword evidence="2" id="KW-1185">Reference proteome</keyword>
<reference evidence="1 2" key="1">
    <citation type="submission" date="2019-02" db="EMBL/GenBank/DDBJ databases">
        <title>Genome sequencing of the rare red list fungi Antrodiella citrinella (Flaviporus citrinellus).</title>
        <authorList>
            <person name="Buettner E."/>
            <person name="Kellner H."/>
        </authorList>
    </citation>
    <scope>NUCLEOTIDE SEQUENCE [LARGE SCALE GENOMIC DNA]</scope>
    <source>
        <strain evidence="1 2">DSM 108506</strain>
    </source>
</reference>
<evidence type="ECO:0000313" key="1">
    <source>
        <dbReference type="EMBL" id="THH30893.1"/>
    </source>
</evidence>
<accession>A0A4V3XIX7</accession>
<protein>
    <recommendedName>
        <fullName evidence="3">F-box domain-containing protein</fullName>
    </recommendedName>
</protein>
<name>A0A4V3XIX7_9APHY</name>
<evidence type="ECO:0008006" key="3">
    <source>
        <dbReference type="Google" id="ProtNLM"/>
    </source>
</evidence>
<dbReference type="AlphaFoldDB" id="A0A4V3XIX7"/>
<dbReference type="EMBL" id="SGPM01000064">
    <property type="protein sequence ID" value="THH30893.1"/>
    <property type="molecule type" value="Genomic_DNA"/>
</dbReference>
<sequence>MSATMILMSDNNSPHSAHAETSALVIRRPDLLFGTTGAVGVFPPELVTEVAGWTEANSLPNYALVSRMWRGCSIPFLVEKAEFTDKTSAERLQFFSDYGRYVRRLTVHAETCHGMRMISKAISSMVGVQELDICYGRSVKENFVRCFIAQTPTVTKLTLRSTMFTSFSAFTTLLLPFHQLHDLTWYNCDWEEPHQVGQAHRRKSKPMDGLKLTTLKVDTTISEASNIIAAWLLEQNPSQHLETVDLVVPCRGLFSTAQDAYLDLIRESSRTLRDLKLRTEHPAHDQDSFNFLAANLKTAFGTEDTFRALETMTIVVDTYADLDPSIREELQGIEICGRRSVNVETILRAEEVSEPFGNEEDLGFSIEDGAIQVDYVNEEAWRAVPLLQLGDSDMEYP</sequence>
<dbReference type="OrthoDB" id="2942224at2759"/>
<proteinExistence type="predicted"/>
<evidence type="ECO:0000313" key="2">
    <source>
        <dbReference type="Proteomes" id="UP000308730"/>
    </source>
</evidence>
<organism evidence="1 2">
    <name type="scientific">Antrodiella citrinella</name>
    <dbReference type="NCBI Taxonomy" id="2447956"/>
    <lineage>
        <taxon>Eukaryota</taxon>
        <taxon>Fungi</taxon>
        <taxon>Dikarya</taxon>
        <taxon>Basidiomycota</taxon>
        <taxon>Agaricomycotina</taxon>
        <taxon>Agaricomycetes</taxon>
        <taxon>Polyporales</taxon>
        <taxon>Steccherinaceae</taxon>
        <taxon>Antrodiella</taxon>
    </lineage>
</organism>
<dbReference type="Proteomes" id="UP000308730">
    <property type="component" value="Unassembled WGS sequence"/>
</dbReference>
<gene>
    <name evidence="1" type="ORF">EUX98_g3277</name>
</gene>